<dbReference type="Pfam" id="PF12697">
    <property type="entry name" value="Abhydrolase_6"/>
    <property type="match status" value="1"/>
</dbReference>
<reference evidence="2" key="1">
    <citation type="submission" date="2023-06" db="EMBL/GenBank/DDBJ databases">
        <authorList>
            <person name="Noh H."/>
        </authorList>
    </citation>
    <scope>NUCLEOTIDE SEQUENCE</scope>
    <source>
        <strain evidence="2">DUCC20226</strain>
    </source>
</reference>
<evidence type="ECO:0000313" key="2">
    <source>
        <dbReference type="EMBL" id="KAK2596498.1"/>
    </source>
</evidence>
<keyword evidence="3" id="KW-1185">Reference proteome</keyword>
<comment type="caution">
    <text evidence="2">The sequence shown here is derived from an EMBL/GenBank/DDBJ whole genome shotgun (WGS) entry which is preliminary data.</text>
</comment>
<dbReference type="Proteomes" id="UP001265746">
    <property type="component" value="Unassembled WGS sequence"/>
</dbReference>
<dbReference type="InterPro" id="IPR029058">
    <property type="entry name" value="AB_hydrolase_fold"/>
</dbReference>
<name>A0AAD9VYV6_PHOAM</name>
<dbReference type="AlphaFoldDB" id="A0AAD9VYV6"/>
<dbReference type="EMBL" id="JAUJFL010000011">
    <property type="protein sequence ID" value="KAK2596498.1"/>
    <property type="molecule type" value="Genomic_DNA"/>
</dbReference>
<dbReference type="PANTHER" id="PTHR37017">
    <property type="entry name" value="AB HYDROLASE-1 DOMAIN-CONTAINING PROTEIN-RELATED"/>
    <property type="match status" value="1"/>
</dbReference>
<organism evidence="2 3">
    <name type="scientific">Phomopsis amygdali</name>
    <name type="common">Fusicoccum amygdali</name>
    <dbReference type="NCBI Taxonomy" id="1214568"/>
    <lineage>
        <taxon>Eukaryota</taxon>
        <taxon>Fungi</taxon>
        <taxon>Dikarya</taxon>
        <taxon>Ascomycota</taxon>
        <taxon>Pezizomycotina</taxon>
        <taxon>Sordariomycetes</taxon>
        <taxon>Sordariomycetidae</taxon>
        <taxon>Diaporthales</taxon>
        <taxon>Diaporthaceae</taxon>
        <taxon>Diaporthe</taxon>
    </lineage>
</organism>
<protein>
    <recommendedName>
        <fullName evidence="1">AB hydrolase-1 domain-containing protein</fullName>
    </recommendedName>
</protein>
<dbReference type="Gene3D" id="3.40.50.1820">
    <property type="entry name" value="alpha/beta hydrolase"/>
    <property type="match status" value="1"/>
</dbReference>
<evidence type="ECO:0000259" key="1">
    <source>
        <dbReference type="Pfam" id="PF12697"/>
    </source>
</evidence>
<feature type="domain" description="AB hydrolase-1" evidence="1">
    <location>
        <begin position="9"/>
        <end position="253"/>
    </location>
</feature>
<dbReference type="InterPro" id="IPR052897">
    <property type="entry name" value="Sec-Metab_Biosynth_Hydrolase"/>
</dbReference>
<sequence length="260" mass="28129">MTANSKPTLVIIGGAFHTPDSYGKLASTLEASGFEVHVPRLPTCNEARPPNADLTDDTALIRSYVESLVRAGRTVVAIGHSYGAQVISNALCGLGTEARSSQGLKGGVSNLIYMVGYALPEGMSTFDKFKEFGKMENVPLVFDMAEDHTIVLRDAPLTMGLRAPGIEEPEIEAYVKTLCRWHGKGMMQPIEKTAWREIPVAYIHTTTDLSIPTPEQQSMVEGVEKATGRKVQTFTVESGHCPNFTATQDVVDAINEVVSS</sequence>
<proteinExistence type="predicted"/>
<accession>A0AAD9VYV6</accession>
<dbReference type="SUPFAM" id="SSF53474">
    <property type="entry name" value="alpha/beta-Hydrolases"/>
    <property type="match status" value="1"/>
</dbReference>
<evidence type="ECO:0000313" key="3">
    <source>
        <dbReference type="Proteomes" id="UP001265746"/>
    </source>
</evidence>
<gene>
    <name evidence="2" type="ORF">N8I77_013385</name>
</gene>
<dbReference type="InterPro" id="IPR000073">
    <property type="entry name" value="AB_hydrolase_1"/>
</dbReference>
<dbReference type="PANTHER" id="PTHR37017:SF10">
    <property type="entry name" value="AB HYDROLASE-1 DOMAIN-CONTAINING PROTEIN"/>
    <property type="match status" value="1"/>
</dbReference>